<protein>
    <submittedName>
        <fullName evidence="3">DUF3422 domain-containing protein</fullName>
    </submittedName>
</protein>
<reference evidence="3 4" key="1">
    <citation type="submission" date="2020-07" db="EMBL/GenBank/DDBJ databases">
        <title>Complete genome sequence for Sandaracinobacter sp. M6.</title>
        <authorList>
            <person name="Tang Y."/>
            <person name="Liu Q."/>
            <person name="Guo Z."/>
            <person name="Lei P."/>
            <person name="Huang B."/>
        </authorList>
    </citation>
    <scope>NUCLEOTIDE SEQUENCE [LARGE SCALE GENOMIC DNA]</scope>
    <source>
        <strain evidence="3 4">M6</strain>
    </source>
</reference>
<evidence type="ECO:0000313" key="4">
    <source>
        <dbReference type="Proteomes" id="UP000515292"/>
    </source>
</evidence>
<keyword evidence="4" id="KW-1185">Reference proteome</keyword>
<dbReference type="KEGG" id="sand:H3309_05860"/>
<keyword evidence="2" id="KW-0812">Transmembrane</keyword>
<name>A0A7G5IKU9_9SPHN</name>
<evidence type="ECO:0000256" key="1">
    <source>
        <dbReference type="SAM" id="Coils"/>
    </source>
</evidence>
<feature type="coiled-coil region" evidence="1">
    <location>
        <begin position="223"/>
        <end position="266"/>
    </location>
</feature>
<keyword evidence="2" id="KW-1133">Transmembrane helix</keyword>
<proteinExistence type="predicted"/>
<keyword evidence="1" id="KW-0175">Coiled coil</keyword>
<feature type="transmembrane region" description="Helical" evidence="2">
    <location>
        <begin position="367"/>
        <end position="388"/>
    </location>
</feature>
<keyword evidence="2" id="KW-0472">Membrane</keyword>
<gene>
    <name evidence="3" type="ORF">H3309_05860</name>
</gene>
<sequence>MNDLSFPRAPGWRFHPDRDRLIAEAHARPYTPMPVPAIATRIATLSGQDAAADDRAHMAALCRKYGAAVPADDAKWCALDAGVWQLRWERHTEFSTWTFFRSAQRAHPFLETATEQVPADWLAGLPGEVLVATTLEIRSREGAPSPLGMLGGDAIGAQLLDGAVTIYTDCRPDALGMTRFLGLDSSNDPGLCGRVARSLLEIETYRMMALLAFPLAGEATGEVALIEREAAELAAQLAQEADADADRRLLARLAELAGEAEQLNARTSFRFNAATAYYRIVLDRIAGLREVRIEGLQTLGEFMERRLGPAMRTCDTVAERERDVIARIARTEQMLNTRVEVAAEATSAALLASMDRRSDQQLRLQRTVEGLSVVAMTYYAVGLLGYVFKALHDRVPQLDPAVATALSVPLVLGVAWLALRRVRETMLRD</sequence>
<dbReference type="RefSeq" id="WP_182297814.1">
    <property type="nucleotide sequence ID" value="NZ_CP059851.1"/>
</dbReference>
<accession>A0A7G5IKU9</accession>
<evidence type="ECO:0000256" key="2">
    <source>
        <dbReference type="SAM" id="Phobius"/>
    </source>
</evidence>
<organism evidence="3 4">
    <name type="scientific">Sandaracinobacteroides saxicola</name>
    <dbReference type="NCBI Taxonomy" id="2759707"/>
    <lineage>
        <taxon>Bacteria</taxon>
        <taxon>Pseudomonadati</taxon>
        <taxon>Pseudomonadota</taxon>
        <taxon>Alphaproteobacteria</taxon>
        <taxon>Sphingomonadales</taxon>
        <taxon>Sphingosinicellaceae</taxon>
        <taxon>Sandaracinobacteroides</taxon>
    </lineage>
</organism>
<dbReference type="InterPro" id="IPR021830">
    <property type="entry name" value="DUF3422"/>
</dbReference>
<dbReference type="Proteomes" id="UP000515292">
    <property type="component" value="Chromosome"/>
</dbReference>
<dbReference type="Pfam" id="PF11902">
    <property type="entry name" value="DUF3422"/>
    <property type="match status" value="1"/>
</dbReference>
<evidence type="ECO:0000313" key="3">
    <source>
        <dbReference type="EMBL" id="QMW23991.1"/>
    </source>
</evidence>
<dbReference type="AlphaFoldDB" id="A0A7G5IKU9"/>
<dbReference type="EMBL" id="CP059851">
    <property type="protein sequence ID" value="QMW23991.1"/>
    <property type="molecule type" value="Genomic_DNA"/>
</dbReference>
<feature type="transmembrane region" description="Helical" evidence="2">
    <location>
        <begin position="400"/>
        <end position="419"/>
    </location>
</feature>